<evidence type="ECO:0000256" key="1">
    <source>
        <dbReference type="SAM" id="MobiDB-lite"/>
    </source>
</evidence>
<organism evidence="2 3">
    <name type="scientific">Aeromonas veronii</name>
    <dbReference type="NCBI Taxonomy" id="654"/>
    <lineage>
        <taxon>Bacteria</taxon>
        <taxon>Pseudomonadati</taxon>
        <taxon>Pseudomonadota</taxon>
        <taxon>Gammaproteobacteria</taxon>
        <taxon>Aeromonadales</taxon>
        <taxon>Aeromonadaceae</taxon>
        <taxon>Aeromonas</taxon>
    </lineage>
</organism>
<gene>
    <name evidence="2" type="ORF">AERO8C_80058</name>
</gene>
<sequence>MWWCEPPQLHTFCFLTSNPNHENFNDGGHGAAAGDDGGISPRQRTHGWTSRIGLYAEGAAQHSAAGSATGYVENQRLSG</sequence>
<feature type="region of interest" description="Disordered" evidence="1">
    <location>
        <begin position="23"/>
        <end position="45"/>
    </location>
</feature>
<name>A0A653LCK1_AERVE</name>
<accession>A0A653LCK1</accession>
<dbReference type="AlphaFoldDB" id="A0A653LCK1"/>
<dbReference type="Proteomes" id="UP000439123">
    <property type="component" value="Unassembled WGS sequence"/>
</dbReference>
<reference evidence="2 3" key="1">
    <citation type="submission" date="2019-10" db="EMBL/GenBank/DDBJ databases">
        <authorList>
            <person name="Karimi E."/>
        </authorList>
    </citation>
    <scope>NUCLEOTIDE SEQUENCE [LARGE SCALE GENOMIC DNA]</scope>
    <source>
        <strain evidence="2">Aeromonas sp. 8C</strain>
    </source>
</reference>
<evidence type="ECO:0000313" key="3">
    <source>
        <dbReference type="Proteomes" id="UP000439123"/>
    </source>
</evidence>
<feature type="compositionally biased region" description="Gly residues" evidence="1">
    <location>
        <begin position="27"/>
        <end position="37"/>
    </location>
</feature>
<dbReference type="EMBL" id="CABWLC010000021">
    <property type="protein sequence ID" value="VXA89140.1"/>
    <property type="molecule type" value="Genomic_DNA"/>
</dbReference>
<proteinExistence type="predicted"/>
<protein>
    <submittedName>
        <fullName evidence="2">Uncharacterized protein</fullName>
    </submittedName>
</protein>
<evidence type="ECO:0000313" key="2">
    <source>
        <dbReference type="EMBL" id="VXA89140.1"/>
    </source>
</evidence>